<feature type="compositionally biased region" description="Polar residues" evidence="1">
    <location>
        <begin position="229"/>
        <end position="243"/>
    </location>
</feature>
<accession>A0A0Q3QKY9</accession>
<feature type="region of interest" description="Disordered" evidence="1">
    <location>
        <begin position="284"/>
        <end position="339"/>
    </location>
</feature>
<dbReference type="PANTHER" id="PTHR22166:SF28">
    <property type="entry name" value="OS02G0830300 PROTEIN"/>
    <property type="match status" value="1"/>
</dbReference>
<dbReference type="RefSeq" id="XP_010236180.1">
    <property type="nucleotide sequence ID" value="XM_010237878.3"/>
</dbReference>
<feature type="compositionally biased region" description="Polar residues" evidence="1">
    <location>
        <begin position="1354"/>
        <end position="1366"/>
    </location>
</feature>
<feature type="region of interest" description="Disordered" evidence="1">
    <location>
        <begin position="1350"/>
        <end position="1373"/>
    </location>
</feature>
<evidence type="ECO:0000256" key="1">
    <source>
        <dbReference type="SAM" id="MobiDB-lite"/>
    </source>
</evidence>
<name>A0A0Q3QKY9_BRADI</name>
<proteinExistence type="predicted"/>
<feature type="transmembrane region" description="Helical" evidence="2">
    <location>
        <begin position="108"/>
        <end position="129"/>
    </location>
</feature>
<dbReference type="KEGG" id="bdi:104583885"/>
<feature type="compositionally biased region" description="Polar residues" evidence="1">
    <location>
        <begin position="308"/>
        <end position="322"/>
    </location>
</feature>
<dbReference type="EMBL" id="CM000882">
    <property type="protein sequence ID" value="KQK02138.1"/>
    <property type="molecule type" value="Genomic_DNA"/>
</dbReference>
<dbReference type="GO" id="GO:0071786">
    <property type="term" value="P:endoplasmic reticulum tubular network organization"/>
    <property type="evidence" value="ECO:0000318"/>
    <property type="project" value="GO_Central"/>
</dbReference>
<dbReference type="GeneID" id="104583885"/>
<keyword evidence="2" id="KW-0812">Transmembrane</keyword>
<feature type="compositionally biased region" description="Basic and acidic residues" evidence="1">
    <location>
        <begin position="326"/>
        <end position="337"/>
    </location>
</feature>
<dbReference type="Proteomes" id="UP000008810">
    <property type="component" value="Chromosome 3"/>
</dbReference>
<feature type="compositionally biased region" description="Basic and acidic residues" evidence="1">
    <location>
        <begin position="1291"/>
        <end position="1301"/>
    </location>
</feature>
<keyword evidence="5" id="KW-1185">Reference proteome</keyword>
<evidence type="ECO:0000313" key="4">
    <source>
        <dbReference type="EnsemblPlants" id="KQK02138"/>
    </source>
</evidence>
<evidence type="ECO:0000313" key="5">
    <source>
        <dbReference type="Proteomes" id="UP000008810"/>
    </source>
</evidence>
<organism evidence="3">
    <name type="scientific">Brachypodium distachyon</name>
    <name type="common">Purple false brome</name>
    <name type="synonym">Trachynia distachya</name>
    <dbReference type="NCBI Taxonomy" id="15368"/>
    <lineage>
        <taxon>Eukaryota</taxon>
        <taxon>Viridiplantae</taxon>
        <taxon>Streptophyta</taxon>
        <taxon>Embryophyta</taxon>
        <taxon>Tracheophyta</taxon>
        <taxon>Spermatophyta</taxon>
        <taxon>Magnoliopsida</taxon>
        <taxon>Liliopsida</taxon>
        <taxon>Poales</taxon>
        <taxon>Poaceae</taxon>
        <taxon>BOP clade</taxon>
        <taxon>Pooideae</taxon>
        <taxon>Stipodae</taxon>
        <taxon>Brachypodieae</taxon>
        <taxon>Brachypodium</taxon>
    </lineage>
</organism>
<dbReference type="PANTHER" id="PTHR22166">
    <property type="entry name" value="ENDOPLASMIC RETICULUM JUNCTION FORMATION PROTEIN LUNAPARK"/>
    <property type="match status" value="1"/>
</dbReference>
<feature type="region of interest" description="Disordered" evidence="1">
    <location>
        <begin position="1281"/>
        <end position="1315"/>
    </location>
</feature>
<dbReference type="ExpressionAtlas" id="A0A0Q3QKY9">
    <property type="expression patterns" value="baseline"/>
</dbReference>
<dbReference type="OrthoDB" id="653521at2759"/>
<reference evidence="4" key="3">
    <citation type="submission" date="2018-08" db="UniProtKB">
        <authorList>
            <consortium name="EnsemblPlants"/>
        </authorList>
    </citation>
    <scope>IDENTIFICATION</scope>
    <source>
        <strain evidence="4">cv. Bd21</strain>
    </source>
</reference>
<sequence>MASQPPPSPPPSMAAAGDAAPAGLFSGVWSRLHAAASSWRHRRGEATGDGGNEGEEAVRSRLVRRAAAARRVGRKLAFVSFNLEVLVFVYAFWRARRRSLSWRQPIQALPMLVIPALATLIYAAFVRFTRMLDLKYKKRLERLQEEQQKIDSEPREFDQNNQRNIQNCDDMNDATNSLVATDFMAQTPKLSKQCQSSINLRDDVQADMAWGHSKDFQPMPSDGLRQRRFSSGKTYTTNSSAIESSEERTQKTPSVSAHSNQHVHVGDNHRSRSAISSMLAEPANIPHELPAGDGEEEGFGGLCDTVDTRSSPSKENPTSPVGSHSSFRDSDDSRLSEHGISSLPPVELYKVSEEHSLSLPENLEFSTVFIDEAPASPPEYFVAHSILNALSLNPSDVVLSTSGTSEKLLAEGVKEESLLESYKLAPLHTYPLTSENIPTPCSVVDSGVIISSDEETYPLPSVCRNIRSSAAIVNIDTVSPTLNLLPGLLDQGIEDLESSGFHVAEENMMPSNFVEEVSICPHAVKNIEHCLETPEFSLSSHGTEKMEVAENVRELAEEGGEDAREKEMCELYTEKENDTLVNLEDEAPQSEHVASTTDKWLETSEFSLCSQDAKMTEVLGIVSSVTVSPELNYPAFPELLAEGDEDSKEDETSDLHLNEQKGLPFNLENEPFLDTLVVDAAEDSLVSPEFLLCSEEVKMAELHEVSEEVLSESEDEGAFNHQKLVVVSPDDSSNTENLVSNSMSAQCVPDVNVKEVLQGDQEALSALPHESTCHSEEIFLSSGEINNDKVEVQSPSGGQGGLPKSEDEMAFTSLDIPNLLDEVISTEILPDNSGSSECIPDSYGIQSPRDREHAPSETLQEVLLDGSLASSDEGINSEIFSLYSRSSSCVSDVKIPEILRGGTSSEPENDLDFSFDERHPVIFPNMDCTENYANNPRTAVILEANMIETLNVAEEATAGSLHEVSSNFLGTLVAPDVSNGTRQSDKQLDLLSSSFAPIVDAFEPLQTGQGFSEMQCENDFTFQETKMSPKEVNNAENYLANTSDDDQDGNKTSTVALQTAEPRLSESQYEDIFTLPRTYMSPDDINDTQTYLSNDYASDLPQKVESHCPSEKESPQDPLSFEEILVLPDGVSQAANDLGSVKSPSCSKEVNLAAPLGIDQEETQQQDETILRVEDVYASENHFSSSESVDVPETILAETLQGADRLSSEILYDGIFSFEGTSISLDGDNNVEKISNNSGSAVHTAQINTTSLLGLQEGSLKPESVSASSCNDISIMEAPQELPTNAGSEKVFSKDKEPKEAEPEEMKEDLEDLDGDHVNIPIDPFGVDEIATALVPMPSLEIYAQDATWRDSAKGTSSNNTENSTVCELADMQ</sequence>
<evidence type="ECO:0000256" key="2">
    <source>
        <dbReference type="SAM" id="Phobius"/>
    </source>
</evidence>
<reference evidence="3 4" key="1">
    <citation type="journal article" date="2010" name="Nature">
        <title>Genome sequencing and analysis of the model grass Brachypodium distachyon.</title>
        <authorList>
            <consortium name="International Brachypodium Initiative"/>
        </authorList>
    </citation>
    <scope>NUCLEOTIDE SEQUENCE [LARGE SCALE GENOMIC DNA]</scope>
    <source>
        <strain evidence="3">Bd21</strain>
        <strain evidence="4">cv. Bd21</strain>
    </source>
</reference>
<feature type="region of interest" description="Disordered" evidence="1">
    <location>
        <begin position="212"/>
        <end position="271"/>
    </location>
</feature>
<evidence type="ECO:0000313" key="3">
    <source>
        <dbReference type="EMBL" id="KQK02138.1"/>
    </source>
</evidence>
<keyword evidence="2" id="KW-0472">Membrane</keyword>
<protein>
    <submittedName>
        <fullName evidence="3 4">Uncharacterized protein</fullName>
    </submittedName>
</protein>
<reference evidence="3" key="2">
    <citation type="submission" date="2017-06" db="EMBL/GenBank/DDBJ databases">
        <title>WGS assembly of Brachypodium distachyon.</title>
        <authorList>
            <consortium name="The International Brachypodium Initiative"/>
            <person name="Lucas S."/>
            <person name="Harmon-Smith M."/>
            <person name="Lail K."/>
            <person name="Tice H."/>
            <person name="Grimwood J."/>
            <person name="Bruce D."/>
            <person name="Barry K."/>
            <person name="Shu S."/>
            <person name="Lindquist E."/>
            <person name="Wang M."/>
            <person name="Pitluck S."/>
            <person name="Vogel J.P."/>
            <person name="Garvin D.F."/>
            <person name="Mockler T.C."/>
            <person name="Schmutz J."/>
            <person name="Rokhsar D."/>
            <person name="Bevan M.W."/>
        </authorList>
    </citation>
    <scope>NUCLEOTIDE SEQUENCE</scope>
    <source>
        <strain evidence="3">Bd21</strain>
    </source>
</reference>
<feature type="compositionally biased region" description="Polar residues" evidence="1">
    <location>
        <begin position="251"/>
        <end position="262"/>
    </location>
</feature>
<dbReference type="Gramene" id="KQK02138">
    <property type="protein sequence ID" value="KQK02138"/>
    <property type="gene ID" value="BRADI_3g60570v3"/>
</dbReference>
<feature type="compositionally biased region" description="Acidic residues" evidence="1">
    <location>
        <begin position="1302"/>
        <end position="1314"/>
    </location>
</feature>
<feature type="transmembrane region" description="Helical" evidence="2">
    <location>
        <begin position="76"/>
        <end position="93"/>
    </location>
</feature>
<dbReference type="GO" id="GO:0071782">
    <property type="term" value="C:endoplasmic reticulum tubular network"/>
    <property type="evidence" value="ECO:0000318"/>
    <property type="project" value="GO_Central"/>
</dbReference>
<keyword evidence="2" id="KW-1133">Transmembrane helix</keyword>
<gene>
    <name evidence="4" type="primary">LOC104583885</name>
    <name evidence="3" type="ORF">BRADI_3g60570v3</name>
</gene>
<dbReference type="InterPro" id="IPR040115">
    <property type="entry name" value="Lnp"/>
</dbReference>
<dbReference type="EnsemblPlants" id="KQK02138">
    <property type="protein sequence ID" value="KQK02138"/>
    <property type="gene ID" value="BRADI_3g60570v3"/>
</dbReference>